<dbReference type="Proteomes" id="UP001198163">
    <property type="component" value="Unassembled WGS sequence"/>
</dbReference>
<organism evidence="2 3">
    <name type="scientific">Teretinema zuelzerae</name>
    <dbReference type="NCBI Taxonomy" id="156"/>
    <lineage>
        <taxon>Bacteria</taxon>
        <taxon>Pseudomonadati</taxon>
        <taxon>Spirochaetota</taxon>
        <taxon>Spirochaetia</taxon>
        <taxon>Spirochaetales</taxon>
        <taxon>Treponemataceae</taxon>
        <taxon>Teretinema</taxon>
    </lineage>
</organism>
<name>A0AAE3EFS5_9SPIR</name>
<dbReference type="InterPro" id="IPR026876">
    <property type="entry name" value="Fn3_assoc_repeat"/>
</dbReference>
<feature type="chain" id="PRO_5042105304" evidence="1">
    <location>
        <begin position="28"/>
        <end position="909"/>
    </location>
</feature>
<protein>
    <submittedName>
        <fullName evidence="2">Chitobiase/beta-hexosaminidase C-terminal domain-containing protein</fullName>
    </submittedName>
</protein>
<feature type="signal peptide" evidence="1">
    <location>
        <begin position="1"/>
        <end position="27"/>
    </location>
</feature>
<accession>A0AAE3EFS5</accession>
<sequence length="909" mass="98169">MTLRTAFLAIFAGLALPLLSQSPAAGALSAPAVPTPSVSPGSYRIPQNLFFSYSHKHRLELSINGDTFTPYQSPVFLTGAADEEIRYQVRARLFNIEPDSKYIREDSFLWIIDRKPPQPPRYSFENIEGGRLVVCTLSEPGRVEIRTYHPLAKAFSTESVPSGSSFFLPSGARMVAWGIDASGNRSEPSSPDFTLPDSRAKPYKIVSPLPGVWNNAQPLYIEAAAGAEIRYTLDGSDPAVSGVEYSEPVLIDAEGSLLVRISARNSLGRAWDESISYSVEPLPLPDLGSLDFSSPLVELGGFAEVRIPYGFTYSIGDEIPHNAGGKTLSFSAVQGAETVYPLIMKNEEGVFRWLCRAFEGGRSNEASPASENQTTPLVQPFVNSWNFVSFPDKTPVFYSLDGRKWSRYEDPLFFQRERSETLFWYSPALRSGEVQRLDLPPVPAITGAPPSGVSREPVFISLPSGPYQYRLSSGSAFFSSLSQGSVQAPSSQVFEVPQDAEYRFSLLFTVLLDGVVHGEIPVRFDIDRKAPKTPLSGLPSELSWSRSPVRFTPEGTDSVVVSIENGPWRREASSYILEGSEGSPVDYAVTISSVDAAGNRSSPNTFALRVDLNALFVDSTAHAADDSADLPDSRFTDLDSALDAVSPDGLWRVYLAGNHMITRKHAITADLVLYGNGSSIDFSKDGALAIRDGSLSVLQCALSKDERSESSLSPADSRSTGSALIDLISSTFLSRSSTWKLSDRGGNPIIRCTDSRLVFERSGFESVSDEYAQIIDSQGSEIGIDGCELIASGSVASPVSLRASRALIRNSSISVFAETAGRALEAWSSRIDADRLTLRGSNTDAFSQAAAQAAIRDSRFTTGALSLPDKNEGPLPYAVWIDRNSVLSGADAITAGGFRAVVGGPGASR</sequence>
<evidence type="ECO:0000313" key="2">
    <source>
        <dbReference type="EMBL" id="MCD1653310.1"/>
    </source>
</evidence>
<dbReference type="EMBL" id="JAINWA010000001">
    <property type="protein sequence ID" value="MCD1653310.1"/>
    <property type="molecule type" value="Genomic_DNA"/>
</dbReference>
<keyword evidence="1" id="KW-0732">Signal</keyword>
<gene>
    <name evidence="2" type="ORF">K7J14_01185</name>
</gene>
<keyword evidence="3" id="KW-1185">Reference proteome</keyword>
<proteinExistence type="predicted"/>
<dbReference type="RefSeq" id="WP_230752230.1">
    <property type="nucleotide sequence ID" value="NZ_JAINWA010000001.1"/>
</dbReference>
<dbReference type="Pfam" id="PF13287">
    <property type="entry name" value="Fn3_assoc"/>
    <property type="match status" value="1"/>
</dbReference>
<evidence type="ECO:0000256" key="1">
    <source>
        <dbReference type="SAM" id="SignalP"/>
    </source>
</evidence>
<comment type="caution">
    <text evidence="2">The sequence shown here is derived from an EMBL/GenBank/DDBJ whole genome shotgun (WGS) entry which is preliminary data.</text>
</comment>
<evidence type="ECO:0000313" key="3">
    <source>
        <dbReference type="Proteomes" id="UP001198163"/>
    </source>
</evidence>
<reference evidence="2" key="1">
    <citation type="submission" date="2021-08" db="EMBL/GenBank/DDBJ databases">
        <title>Comparative analyses of Brucepasteria parasyntrophica and Teretinema zuelzerae.</title>
        <authorList>
            <person name="Song Y."/>
            <person name="Brune A."/>
        </authorList>
    </citation>
    <scope>NUCLEOTIDE SEQUENCE</scope>
    <source>
        <strain evidence="2">DSM 1903</strain>
    </source>
</reference>
<dbReference type="AlphaFoldDB" id="A0AAE3EFS5"/>